<reference evidence="1 2" key="1">
    <citation type="submission" date="2024-02" db="EMBL/GenBank/DDBJ databases">
        <title>A draft genome for the cacao thread blight pathogen Marasmius crinis-equi.</title>
        <authorList>
            <person name="Cohen S.P."/>
            <person name="Baruah I.K."/>
            <person name="Amoako-Attah I."/>
            <person name="Bukari Y."/>
            <person name="Meinhardt L.W."/>
            <person name="Bailey B.A."/>
        </authorList>
    </citation>
    <scope>NUCLEOTIDE SEQUENCE [LARGE SCALE GENOMIC DNA]</scope>
    <source>
        <strain evidence="1 2">GH-76</strain>
    </source>
</reference>
<protein>
    <submittedName>
        <fullName evidence="1">Uncharacterized protein</fullName>
    </submittedName>
</protein>
<comment type="caution">
    <text evidence="1">The sequence shown here is derived from an EMBL/GenBank/DDBJ whole genome shotgun (WGS) entry which is preliminary data.</text>
</comment>
<accession>A0ABR3FSD1</accession>
<evidence type="ECO:0000313" key="1">
    <source>
        <dbReference type="EMBL" id="KAL0578372.1"/>
    </source>
</evidence>
<proteinExistence type="predicted"/>
<dbReference type="Proteomes" id="UP001465976">
    <property type="component" value="Unassembled WGS sequence"/>
</dbReference>
<sequence length="428" mass="48566">MSRSSGILKTLLDIPHWEVEPHRRLFLGYHKGEDEDFWEEDNEDENKGDAGDEDDYTFFLRDSLIGLLSDPSRSGDFYIDAVHFRSFAVSRVLYFLAKELPGLQDRHWEIFGGVTLTPIIWDQWHQFCEDLTDPTEEVITALDILDLDLMYGVLMHGMTENVGHHFWRDDWLALINRFRGIAVWLQISVGLLEADVMPPAQYQTLRVLVSRTLAQALYSLDKNVGKAPVEAFDARICLRHPPIAAPVECSPGVYHVPTCYPFVTVIASLIHLLPSDLLSLAIILFGSNGLISSAHPPLLDPPDPLGPHMNYMVDPLRSLLPLLPRILLGILDQKPNREMGMLIRNIWRWLRSFPEEYKSGIACLTPPIRDPKDLSVLFSIRGVPRLLSEPDAIWQRWRERLVSMEVGSYSEGKSAPAAYVIAPAADRL</sequence>
<name>A0ABR3FSD1_9AGAR</name>
<gene>
    <name evidence="1" type="ORF">V5O48_003624</name>
</gene>
<dbReference type="EMBL" id="JBAHYK010000102">
    <property type="protein sequence ID" value="KAL0578372.1"/>
    <property type="molecule type" value="Genomic_DNA"/>
</dbReference>
<evidence type="ECO:0000313" key="2">
    <source>
        <dbReference type="Proteomes" id="UP001465976"/>
    </source>
</evidence>
<organism evidence="1 2">
    <name type="scientific">Marasmius crinis-equi</name>
    <dbReference type="NCBI Taxonomy" id="585013"/>
    <lineage>
        <taxon>Eukaryota</taxon>
        <taxon>Fungi</taxon>
        <taxon>Dikarya</taxon>
        <taxon>Basidiomycota</taxon>
        <taxon>Agaricomycotina</taxon>
        <taxon>Agaricomycetes</taxon>
        <taxon>Agaricomycetidae</taxon>
        <taxon>Agaricales</taxon>
        <taxon>Marasmiineae</taxon>
        <taxon>Marasmiaceae</taxon>
        <taxon>Marasmius</taxon>
    </lineage>
</organism>
<keyword evidence="2" id="KW-1185">Reference proteome</keyword>